<dbReference type="InterPro" id="IPR050736">
    <property type="entry name" value="Sensor_HK_Regulatory"/>
</dbReference>
<dbReference type="Gene3D" id="3.30.565.10">
    <property type="entry name" value="Histidine kinase-like ATPase, C-terminal domain"/>
    <property type="match status" value="1"/>
</dbReference>
<dbReference type="EMBL" id="JAAEDH010000008">
    <property type="protein sequence ID" value="MBR0655191.1"/>
    <property type="molecule type" value="Genomic_DNA"/>
</dbReference>
<dbReference type="AlphaFoldDB" id="A0AAF1K274"/>
<dbReference type="InterPro" id="IPR003661">
    <property type="entry name" value="HisK_dim/P_dom"/>
</dbReference>
<dbReference type="SUPFAM" id="SSF55781">
    <property type="entry name" value="GAF domain-like"/>
    <property type="match status" value="1"/>
</dbReference>
<dbReference type="PRINTS" id="PR00344">
    <property type="entry name" value="BCTRLSENSOR"/>
</dbReference>
<dbReference type="GO" id="GO:0000155">
    <property type="term" value="F:phosphorelay sensor kinase activity"/>
    <property type="evidence" value="ECO:0007669"/>
    <property type="project" value="InterPro"/>
</dbReference>
<evidence type="ECO:0000256" key="1">
    <source>
        <dbReference type="ARBA" id="ARBA00000085"/>
    </source>
</evidence>
<dbReference type="SUPFAM" id="SSF55874">
    <property type="entry name" value="ATPase domain of HSP90 chaperone/DNA topoisomerase II/histidine kinase"/>
    <property type="match status" value="1"/>
</dbReference>
<dbReference type="InterPro" id="IPR003594">
    <property type="entry name" value="HATPase_dom"/>
</dbReference>
<dbReference type="PROSITE" id="PS50109">
    <property type="entry name" value="HIS_KIN"/>
    <property type="match status" value="1"/>
</dbReference>
<comment type="catalytic activity">
    <reaction evidence="1">
        <text>ATP + protein L-histidine = ADP + protein N-phospho-L-histidine.</text>
        <dbReference type="EC" id="2.7.13.3"/>
    </reaction>
</comment>
<proteinExistence type="predicted"/>
<keyword evidence="6" id="KW-0902">Two-component regulatory system</keyword>
<evidence type="ECO:0000256" key="3">
    <source>
        <dbReference type="ARBA" id="ARBA00022553"/>
    </source>
</evidence>
<dbReference type="InterPro" id="IPR029016">
    <property type="entry name" value="GAF-like_dom_sf"/>
</dbReference>
<evidence type="ECO:0000256" key="2">
    <source>
        <dbReference type="ARBA" id="ARBA00012438"/>
    </source>
</evidence>
<dbReference type="InterPro" id="IPR036890">
    <property type="entry name" value="HATPase_C_sf"/>
</dbReference>
<protein>
    <recommendedName>
        <fullName evidence="2">histidine kinase</fullName>
        <ecNumber evidence="2">2.7.13.3</ecNumber>
    </recommendedName>
</protein>
<reference evidence="8" key="2">
    <citation type="journal article" date="2021" name="Syst. Appl. Microbiol.">
        <title>Roseomonas hellenica sp. nov., isolated from roots of wild-growing Alkanna tinctoria.</title>
        <authorList>
            <person name="Rat A."/>
            <person name="Naranjo H.D."/>
            <person name="Lebbe L."/>
            <person name="Cnockaert M."/>
            <person name="Krigas N."/>
            <person name="Grigoriadou K."/>
            <person name="Maloupa E."/>
            <person name="Willems A."/>
        </authorList>
    </citation>
    <scope>NUCLEOTIDE SEQUENCE</scope>
    <source>
        <strain evidence="8">LMG 28251</strain>
    </source>
</reference>
<dbReference type="EC" id="2.7.13.3" evidence="2"/>
<gene>
    <name evidence="8" type="ORF">GXW79_08860</name>
</gene>
<dbReference type="SMART" id="SM00387">
    <property type="entry name" value="HATPase_c"/>
    <property type="match status" value="1"/>
</dbReference>
<evidence type="ECO:0000256" key="6">
    <source>
        <dbReference type="ARBA" id="ARBA00023012"/>
    </source>
</evidence>
<dbReference type="SMART" id="SM00388">
    <property type="entry name" value="HisKA"/>
    <property type="match status" value="1"/>
</dbReference>
<dbReference type="PANTHER" id="PTHR43711">
    <property type="entry name" value="TWO-COMPONENT HISTIDINE KINASE"/>
    <property type="match status" value="1"/>
</dbReference>
<dbReference type="InterPro" id="IPR036097">
    <property type="entry name" value="HisK_dim/P_sf"/>
</dbReference>
<name>A0AAF1K274_9PROT</name>
<comment type="caution">
    <text evidence="8">The sequence shown here is derived from an EMBL/GenBank/DDBJ whole genome shotgun (WGS) entry which is preliminary data.</text>
</comment>
<reference evidence="8" key="1">
    <citation type="submission" date="2020-01" db="EMBL/GenBank/DDBJ databases">
        <authorList>
            <person name="Rat A."/>
        </authorList>
    </citation>
    <scope>NUCLEOTIDE SEQUENCE</scope>
    <source>
        <strain evidence="8">LMG 28251</strain>
    </source>
</reference>
<dbReference type="Gene3D" id="3.30.450.40">
    <property type="match status" value="1"/>
</dbReference>
<dbReference type="CDD" id="cd00082">
    <property type="entry name" value="HisKA"/>
    <property type="match status" value="1"/>
</dbReference>
<dbReference type="InterPro" id="IPR003018">
    <property type="entry name" value="GAF"/>
</dbReference>
<dbReference type="SUPFAM" id="SSF47384">
    <property type="entry name" value="Homodimeric domain of signal transducing histidine kinase"/>
    <property type="match status" value="1"/>
</dbReference>
<keyword evidence="3" id="KW-0597">Phosphoprotein</keyword>
<dbReference type="PANTHER" id="PTHR43711:SF1">
    <property type="entry name" value="HISTIDINE KINASE 1"/>
    <property type="match status" value="1"/>
</dbReference>
<evidence type="ECO:0000313" key="9">
    <source>
        <dbReference type="Proteomes" id="UP001196068"/>
    </source>
</evidence>
<evidence type="ECO:0000313" key="8">
    <source>
        <dbReference type="EMBL" id="MBR0655191.1"/>
    </source>
</evidence>
<evidence type="ECO:0000259" key="7">
    <source>
        <dbReference type="PROSITE" id="PS50109"/>
    </source>
</evidence>
<accession>A0AAF1K274</accession>
<dbReference type="InterPro" id="IPR005467">
    <property type="entry name" value="His_kinase_dom"/>
</dbReference>
<dbReference type="Pfam" id="PF00512">
    <property type="entry name" value="HisKA"/>
    <property type="match status" value="1"/>
</dbReference>
<dbReference type="RefSeq" id="WP_211874026.1">
    <property type="nucleotide sequence ID" value="NZ_JAAEDH010000008.1"/>
</dbReference>
<evidence type="ECO:0000256" key="4">
    <source>
        <dbReference type="ARBA" id="ARBA00022679"/>
    </source>
</evidence>
<keyword evidence="9" id="KW-1185">Reference proteome</keyword>
<evidence type="ECO:0000256" key="5">
    <source>
        <dbReference type="ARBA" id="ARBA00022777"/>
    </source>
</evidence>
<keyword evidence="5 8" id="KW-0418">Kinase</keyword>
<keyword evidence="4" id="KW-0808">Transferase</keyword>
<dbReference type="InterPro" id="IPR004358">
    <property type="entry name" value="Sig_transdc_His_kin-like_C"/>
</dbReference>
<sequence>MTLSHAIQTVQRIDVVPAILDTVCRLTGTGFATIARVTAEHWVACAVHDQVGFGLKSGGELQIEATFCDTVRRHNEPVVIDAASLDPVYKDHPIPSAYGFESYISVPIILPDGQFFGTLCALGRAPARLRSPEIIGTFTMFAGLIAMHLDAIGRTDAAEALLAEQRAEAEERDRFIAILGHDLRNPIAAMVSGTRLLQGARDEAEAQRIAGMMFATLGRMAKLVENVLDFAHARMGAGIDILPAATSGMERALRHVIDEMRVIEPDRAIEARFDLAAPVVADVARVTQLFANLLGNALVHGKADAPVVVEARSDAGGFTLSVANEGASIPPAVRQRMFRPFSRGEVRAGQQGLGLGLYIAAEIARVHGGTIDLVSDETVTCFTFRLPASAAALPGA</sequence>
<dbReference type="Pfam" id="PF01590">
    <property type="entry name" value="GAF"/>
    <property type="match status" value="1"/>
</dbReference>
<dbReference type="SMART" id="SM00065">
    <property type="entry name" value="GAF"/>
    <property type="match status" value="1"/>
</dbReference>
<dbReference type="Proteomes" id="UP001196068">
    <property type="component" value="Unassembled WGS sequence"/>
</dbReference>
<dbReference type="CDD" id="cd00075">
    <property type="entry name" value="HATPase"/>
    <property type="match status" value="1"/>
</dbReference>
<dbReference type="Gene3D" id="1.10.287.130">
    <property type="match status" value="1"/>
</dbReference>
<dbReference type="Pfam" id="PF02518">
    <property type="entry name" value="HATPase_c"/>
    <property type="match status" value="1"/>
</dbReference>
<organism evidence="8 9">
    <name type="scientific">Plastoroseomonas arctica</name>
    <dbReference type="NCBI Taxonomy" id="1509237"/>
    <lineage>
        <taxon>Bacteria</taxon>
        <taxon>Pseudomonadati</taxon>
        <taxon>Pseudomonadota</taxon>
        <taxon>Alphaproteobacteria</taxon>
        <taxon>Acetobacterales</taxon>
        <taxon>Acetobacteraceae</taxon>
        <taxon>Plastoroseomonas</taxon>
    </lineage>
</organism>
<feature type="domain" description="Histidine kinase" evidence="7">
    <location>
        <begin position="178"/>
        <end position="390"/>
    </location>
</feature>